<dbReference type="InterPro" id="IPR018253">
    <property type="entry name" value="DnaJ_domain_CS"/>
</dbReference>
<dbReference type="RefSeq" id="XP_003746779.1">
    <property type="nucleotide sequence ID" value="XM_003746731.1"/>
</dbReference>
<dbReference type="FunFam" id="1.10.10.60:FF:000180">
    <property type="entry name" value="DnaJ (Hsp40) homolog, subfamily C, member 2"/>
    <property type="match status" value="1"/>
</dbReference>
<evidence type="ECO:0000256" key="4">
    <source>
        <dbReference type="ARBA" id="ARBA00022490"/>
    </source>
</evidence>
<protein>
    <recommendedName>
        <fullName evidence="3">DnaJ homolog subfamily C member 2</fullName>
    </recommendedName>
</protein>
<dbReference type="KEGG" id="goe:100903623"/>
<dbReference type="InterPro" id="IPR001623">
    <property type="entry name" value="DnaJ_domain"/>
</dbReference>
<keyword evidence="5" id="KW-0677">Repeat</keyword>
<organism evidence="15 16">
    <name type="scientific">Galendromus occidentalis</name>
    <name type="common">western predatory mite</name>
    <dbReference type="NCBI Taxonomy" id="34638"/>
    <lineage>
        <taxon>Eukaryota</taxon>
        <taxon>Metazoa</taxon>
        <taxon>Ecdysozoa</taxon>
        <taxon>Arthropoda</taxon>
        <taxon>Chelicerata</taxon>
        <taxon>Arachnida</taxon>
        <taxon>Acari</taxon>
        <taxon>Parasitiformes</taxon>
        <taxon>Mesostigmata</taxon>
        <taxon>Gamasina</taxon>
        <taxon>Phytoseioidea</taxon>
        <taxon>Phytoseiidae</taxon>
        <taxon>Typhlodrominae</taxon>
        <taxon>Galendromus</taxon>
    </lineage>
</organism>
<evidence type="ECO:0000313" key="16">
    <source>
        <dbReference type="RefSeq" id="XP_003746779.1"/>
    </source>
</evidence>
<dbReference type="SMART" id="SM00271">
    <property type="entry name" value="DnaJ"/>
    <property type="match status" value="1"/>
</dbReference>
<dbReference type="Gene3D" id="1.10.287.110">
    <property type="entry name" value="DnaJ domain"/>
    <property type="match status" value="1"/>
</dbReference>
<evidence type="ECO:0000313" key="15">
    <source>
        <dbReference type="Proteomes" id="UP000694867"/>
    </source>
</evidence>
<keyword evidence="7" id="KW-0010">Activator</keyword>
<dbReference type="InterPro" id="IPR032003">
    <property type="entry name" value="RAC_head"/>
</dbReference>
<evidence type="ECO:0000256" key="8">
    <source>
        <dbReference type="ARBA" id="ARBA00023186"/>
    </source>
</evidence>
<gene>
    <name evidence="16" type="primary">LOC100903623</name>
</gene>
<dbReference type="InterPro" id="IPR044634">
    <property type="entry name" value="Zuotin/DnaJC2"/>
</dbReference>
<dbReference type="SUPFAM" id="SSF46565">
    <property type="entry name" value="Chaperone J-domain"/>
    <property type="match status" value="1"/>
</dbReference>
<dbReference type="SUPFAM" id="SSF46689">
    <property type="entry name" value="Homeodomain-like"/>
    <property type="match status" value="2"/>
</dbReference>
<dbReference type="GO" id="GO:0051083">
    <property type="term" value="P:'de novo' cotranslational protein folding"/>
    <property type="evidence" value="ECO:0007669"/>
    <property type="project" value="InterPro"/>
</dbReference>
<dbReference type="SMART" id="SM00717">
    <property type="entry name" value="SANT"/>
    <property type="match status" value="2"/>
</dbReference>
<proteinExistence type="predicted"/>
<dbReference type="GeneID" id="100903623"/>
<dbReference type="GO" id="GO:0006450">
    <property type="term" value="P:regulation of translational fidelity"/>
    <property type="evidence" value="ECO:0007669"/>
    <property type="project" value="InterPro"/>
</dbReference>
<dbReference type="Pfam" id="PF00249">
    <property type="entry name" value="Myb_DNA-binding"/>
    <property type="match status" value="1"/>
</dbReference>
<dbReference type="GO" id="GO:0030544">
    <property type="term" value="F:Hsp70 protein binding"/>
    <property type="evidence" value="ECO:0007669"/>
    <property type="project" value="InterPro"/>
</dbReference>
<name>A0AAJ6VZZ7_9ACAR</name>
<dbReference type="Gene3D" id="1.10.10.60">
    <property type="entry name" value="Homeodomain-like"/>
    <property type="match status" value="2"/>
</dbReference>
<evidence type="ECO:0000256" key="6">
    <source>
        <dbReference type="ARBA" id="ARBA00022853"/>
    </source>
</evidence>
<dbReference type="PROSITE" id="PS51294">
    <property type="entry name" value="HTH_MYB"/>
    <property type="match status" value="1"/>
</dbReference>
<comment type="subcellular location">
    <subcellularLocation>
        <location evidence="2">Cytoplasm</location>
        <location evidence="2">Cytosol</location>
    </subcellularLocation>
    <subcellularLocation>
        <location evidence="1">Nucleus</location>
    </subcellularLocation>
</comment>
<dbReference type="InterPro" id="IPR017884">
    <property type="entry name" value="SANT_dom"/>
</dbReference>
<keyword evidence="8" id="KW-0143">Chaperone</keyword>
<feature type="domain" description="SANT" evidence="13">
    <location>
        <begin position="544"/>
        <end position="600"/>
    </location>
</feature>
<dbReference type="Pfam" id="PF23082">
    <property type="entry name" value="Myb_DNA-binding_2"/>
    <property type="match status" value="1"/>
</dbReference>
<dbReference type="PROSITE" id="PS50090">
    <property type="entry name" value="MYB_LIKE"/>
    <property type="match status" value="1"/>
</dbReference>
<evidence type="ECO:0000256" key="9">
    <source>
        <dbReference type="ARBA" id="ARBA00023242"/>
    </source>
</evidence>
<dbReference type="CDD" id="cd06257">
    <property type="entry name" value="DnaJ"/>
    <property type="match status" value="1"/>
</dbReference>
<evidence type="ECO:0000256" key="10">
    <source>
        <dbReference type="SAM" id="MobiDB-lite"/>
    </source>
</evidence>
<dbReference type="InterPro" id="IPR042569">
    <property type="entry name" value="RAC_head_sf"/>
</dbReference>
<dbReference type="Pfam" id="PF21884">
    <property type="entry name" value="ZUO1-like_ZHD"/>
    <property type="match status" value="1"/>
</dbReference>
<feature type="domain" description="J" evidence="11">
    <location>
        <begin position="83"/>
        <end position="156"/>
    </location>
</feature>
<evidence type="ECO:0000256" key="2">
    <source>
        <dbReference type="ARBA" id="ARBA00004514"/>
    </source>
</evidence>
<dbReference type="Gene3D" id="1.10.8.840">
    <property type="entry name" value="Ribosome-associated complex head domain"/>
    <property type="match status" value="1"/>
</dbReference>
<evidence type="ECO:0000259" key="12">
    <source>
        <dbReference type="PROSITE" id="PS50090"/>
    </source>
</evidence>
<dbReference type="InterPro" id="IPR054076">
    <property type="entry name" value="ZUO1-like_ZHD"/>
</dbReference>
<dbReference type="Pfam" id="PF16717">
    <property type="entry name" value="RAC_head"/>
    <property type="match status" value="1"/>
</dbReference>
<evidence type="ECO:0000256" key="3">
    <source>
        <dbReference type="ARBA" id="ARBA00014469"/>
    </source>
</evidence>
<dbReference type="InterPro" id="IPR001005">
    <property type="entry name" value="SANT/Myb"/>
</dbReference>
<evidence type="ECO:0000256" key="5">
    <source>
        <dbReference type="ARBA" id="ARBA00022737"/>
    </source>
</evidence>
<evidence type="ECO:0000259" key="11">
    <source>
        <dbReference type="PROSITE" id="PS50076"/>
    </source>
</evidence>
<dbReference type="Proteomes" id="UP000694867">
    <property type="component" value="Unplaced"/>
</dbReference>
<dbReference type="GO" id="GO:0006325">
    <property type="term" value="P:chromatin organization"/>
    <property type="evidence" value="ECO:0007669"/>
    <property type="project" value="UniProtKB-KW"/>
</dbReference>
<feature type="region of interest" description="Disordered" evidence="10">
    <location>
        <begin position="286"/>
        <end position="338"/>
    </location>
</feature>
<dbReference type="InterPro" id="IPR036869">
    <property type="entry name" value="J_dom_sf"/>
</dbReference>
<dbReference type="PROSITE" id="PS51293">
    <property type="entry name" value="SANT"/>
    <property type="match status" value="1"/>
</dbReference>
<dbReference type="CDD" id="cd00167">
    <property type="entry name" value="SANT"/>
    <property type="match status" value="2"/>
</dbReference>
<evidence type="ECO:0000256" key="7">
    <source>
        <dbReference type="ARBA" id="ARBA00023159"/>
    </source>
</evidence>
<accession>A0AAJ6VZZ7</accession>
<dbReference type="PANTHER" id="PTHR43999:SF1">
    <property type="entry name" value="DNAJ HOMOLOG SUBFAMILY C MEMBER 2"/>
    <property type="match status" value="1"/>
</dbReference>
<keyword evidence="4" id="KW-0963">Cytoplasm</keyword>
<reference evidence="16" key="1">
    <citation type="submission" date="2025-08" db="UniProtKB">
        <authorList>
            <consortium name="RefSeq"/>
        </authorList>
    </citation>
    <scope>IDENTIFICATION</scope>
</reference>
<dbReference type="GO" id="GO:0005634">
    <property type="term" value="C:nucleus"/>
    <property type="evidence" value="ECO:0007669"/>
    <property type="project" value="UniProtKB-SubCell"/>
</dbReference>
<feature type="domain" description="Myb-like" evidence="12">
    <location>
        <begin position="549"/>
        <end position="596"/>
    </location>
</feature>
<evidence type="ECO:0000256" key="1">
    <source>
        <dbReference type="ARBA" id="ARBA00004123"/>
    </source>
</evidence>
<dbReference type="PROSITE" id="PS50076">
    <property type="entry name" value="DNAJ_2"/>
    <property type="match status" value="1"/>
</dbReference>
<keyword evidence="9" id="KW-0539">Nucleus</keyword>
<dbReference type="GO" id="GO:0043022">
    <property type="term" value="F:ribosome binding"/>
    <property type="evidence" value="ECO:0007669"/>
    <property type="project" value="InterPro"/>
</dbReference>
<sequence length="615" mass="70050">MLLCLPPKGPSDRTECLGSLAPFDDDFEFEPVGRIYELQFNSAAATDGASSEEEDDAIEVVEETPEELNYLRGLDPNNWKEQDHYHVLGLQVARSRASDKDIKAAFRRKVLKHHPDKRSSKGEKIENVDGDYFSCITRAYELLSNPKQRRAFDSVDPSFDDSVPPVSEKSRANFFKVFAPVFERNATWSVKAHVPSLGTMDSSQAEVEKFYNFWYNFESWREYSYLDETEKEKGENRYERRYIEKENRLQRQKLKKEEMKRLRQLVDNAQECDPRIKKFKEEAKAMKEEAKKRRHQEAFAKKQAEEQERVAREEADRKAKEEREKTEQAAREKEKKARELLKREQKRQKKIIEKLCAEAGNFAEPGSADLVKNLENIDQIGKLLDLEVLTEIATELASTSDRKKVFEKAIRLVQEKIDAEKMSMLSRSMKGVSMNGDSASASNAAAGSKEWSPDEVQLLIKAVNLFPAGTTDRWEVVATYIGQHSESGINRSAKDVLGKAKNIQKGGFGAKQDGGSCTANLKPAQTGEETIAGIDQEKLSSFSEVSRAWTNEEQKLLEQALKTYPVALGTERWDKIASVFPNRTKKECIKRYKEIVETVKAKKAAVEAAKKKSAK</sequence>
<feature type="domain" description="HTH myb-type" evidence="14">
    <location>
        <begin position="541"/>
        <end position="600"/>
    </location>
</feature>
<dbReference type="InterPro" id="IPR017930">
    <property type="entry name" value="Myb_dom"/>
</dbReference>
<evidence type="ECO:0000259" key="14">
    <source>
        <dbReference type="PROSITE" id="PS51294"/>
    </source>
</evidence>
<dbReference type="AlphaFoldDB" id="A0AAJ6VZZ7"/>
<dbReference type="GO" id="GO:0005829">
    <property type="term" value="C:cytosol"/>
    <property type="evidence" value="ECO:0007669"/>
    <property type="project" value="UniProtKB-SubCell"/>
</dbReference>
<keyword evidence="6" id="KW-0156">Chromatin regulator</keyword>
<keyword evidence="15" id="KW-1185">Reference proteome</keyword>
<dbReference type="PROSITE" id="PS00636">
    <property type="entry name" value="DNAJ_1"/>
    <property type="match status" value="1"/>
</dbReference>
<dbReference type="PANTHER" id="PTHR43999">
    <property type="entry name" value="DNAJ HOMOLOG SUBFAMILY C MEMBER 2"/>
    <property type="match status" value="1"/>
</dbReference>
<dbReference type="Pfam" id="PF00226">
    <property type="entry name" value="DnaJ"/>
    <property type="match status" value="1"/>
</dbReference>
<evidence type="ECO:0000259" key="13">
    <source>
        <dbReference type="PROSITE" id="PS51293"/>
    </source>
</evidence>
<dbReference type="InterPro" id="IPR009057">
    <property type="entry name" value="Homeodomain-like_sf"/>
</dbReference>